<keyword evidence="5" id="KW-0723">Serine/threonine-protein kinase</keyword>
<evidence type="ECO:0000256" key="3">
    <source>
        <dbReference type="ARBA" id="ARBA00022840"/>
    </source>
</evidence>
<dbReference type="SMART" id="SM00220">
    <property type="entry name" value="S_TKc"/>
    <property type="match status" value="1"/>
</dbReference>
<dbReference type="AlphaFoldDB" id="A0A5J4X9X2"/>
<dbReference type="GO" id="GO:0005524">
    <property type="term" value="F:ATP binding"/>
    <property type="evidence" value="ECO:0007669"/>
    <property type="project" value="UniProtKB-UniRule"/>
</dbReference>
<evidence type="ECO:0000256" key="1">
    <source>
        <dbReference type="ARBA" id="ARBA00012513"/>
    </source>
</evidence>
<dbReference type="InterPro" id="IPR011009">
    <property type="entry name" value="Kinase-like_dom_sf"/>
</dbReference>
<keyword evidence="2 4" id="KW-0547">Nucleotide-binding</keyword>
<evidence type="ECO:0000256" key="4">
    <source>
        <dbReference type="PROSITE-ProRule" id="PRU10141"/>
    </source>
</evidence>
<dbReference type="Proteomes" id="UP000324800">
    <property type="component" value="Unassembled WGS sequence"/>
</dbReference>
<comment type="similarity">
    <text evidence="5">Belongs to the protein kinase superfamily.</text>
</comment>
<dbReference type="Pfam" id="PF00069">
    <property type="entry name" value="Pkinase"/>
    <property type="match status" value="1"/>
</dbReference>
<evidence type="ECO:0000259" key="6">
    <source>
        <dbReference type="PROSITE" id="PS50011"/>
    </source>
</evidence>
<comment type="caution">
    <text evidence="7">The sequence shown here is derived from an EMBL/GenBank/DDBJ whole genome shotgun (WGS) entry which is preliminary data.</text>
</comment>
<dbReference type="InterPro" id="IPR008271">
    <property type="entry name" value="Ser/Thr_kinase_AS"/>
</dbReference>
<evidence type="ECO:0000256" key="5">
    <source>
        <dbReference type="RuleBase" id="RU000304"/>
    </source>
</evidence>
<proteinExistence type="inferred from homology"/>
<dbReference type="Gene3D" id="1.10.510.10">
    <property type="entry name" value="Transferase(Phosphotransferase) domain 1"/>
    <property type="match status" value="1"/>
</dbReference>
<dbReference type="GO" id="GO:0004674">
    <property type="term" value="F:protein serine/threonine kinase activity"/>
    <property type="evidence" value="ECO:0007669"/>
    <property type="project" value="UniProtKB-KW"/>
</dbReference>
<feature type="binding site" evidence="4">
    <location>
        <position position="48"/>
    </location>
    <ligand>
        <name>ATP</name>
        <dbReference type="ChEBI" id="CHEBI:30616"/>
    </ligand>
</feature>
<keyword evidence="7" id="KW-0808">Transferase</keyword>
<evidence type="ECO:0000313" key="7">
    <source>
        <dbReference type="EMBL" id="KAA6403702.1"/>
    </source>
</evidence>
<organism evidence="7 8">
    <name type="scientific">Streblomastix strix</name>
    <dbReference type="NCBI Taxonomy" id="222440"/>
    <lineage>
        <taxon>Eukaryota</taxon>
        <taxon>Metamonada</taxon>
        <taxon>Preaxostyla</taxon>
        <taxon>Oxymonadida</taxon>
        <taxon>Streblomastigidae</taxon>
        <taxon>Streblomastix</taxon>
    </lineage>
</organism>
<dbReference type="SUPFAM" id="SSF56112">
    <property type="entry name" value="Protein kinase-like (PK-like)"/>
    <property type="match status" value="1"/>
</dbReference>
<gene>
    <name evidence="7" type="ORF">EZS28_000772</name>
</gene>
<dbReference type="EC" id="2.7.11.1" evidence="1"/>
<dbReference type="EMBL" id="SNRW01000071">
    <property type="protein sequence ID" value="KAA6403702.1"/>
    <property type="molecule type" value="Genomic_DNA"/>
</dbReference>
<keyword evidence="3 4" id="KW-0067">ATP-binding</keyword>
<dbReference type="PANTHER" id="PTHR11909">
    <property type="entry name" value="CASEIN KINASE-RELATED"/>
    <property type="match status" value="1"/>
</dbReference>
<feature type="domain" description="Protein kinase" evidence="6">
    <location>
        <begin position="17"/>
        <end position="280"/>
    </location>
</feature>
<dbReference type="PROSITE" id="PS50011">
    <property type="entry name" value="PROTEIN_KINASE_DOM"/>
    <property type="match status" value="1"/>
</dbReference>
<name>A0A5J4X9X2_9EUKA</name>
<sequence length="308" mass="35562">MAASIPFKTGDVIKQSYTLQMLIGSGTFGVIYSALYKTGDICKHVAIKLEKNNPQFTLQTNEIMIMKKMVESNHFAKFYQCGTFKEYKYVVMEHLGPSLLMLANRKKPYKFSLLQLLKFAVQALRTLQELHEAGFVHRDVKPDNFVIGNSLQNAGTVFLIDFGLCKKIHMQNGKIVKPQNPGSFRGTLRYASPNAHMRIEIGRQDDIISLLYMMVEIHIGRLPWSDASSEDDIFRLKQTTQPEILLNKMPAVFQQFYNYIFTLNYEDDPNYDQLVEYINYEAKQNGLNLDSSFEWEKELKNQRANVIK</sequence>
<accession>A0A5J4X9X2</accession>
<dbReference type="InterPro" id="IPR000719">
    <property type="entry name" value="Prot_kinase_dom"/>
</dbReference>
<evidence type="ECO:0000313" key="8">
    <source>
        <dbReference type="Proteomes" id="UP000324800"/>
    </source>
</evidence>
<dbReference type="OrthoDB" id="5979581at2759"/>
<protein>
    <recommendedName>
        <fullName evidence="1">non-specific serine/threonine protein kinase</fullName>
        <ecNumber evidence="1">2.7.11.1</ecNumber>
    </recommendedName>
</protein>
<dbReference type="InterPro" id="IPR050235">
    <property type="entry name" value="CK1_Ser-Thr_kinase"/>
</dbReference>
<dbReference type="PROSITE" id="PS00107">
    <property type="entry name" value="PROTEIN_KINASE_ATP"/>
    <property type="match status" value="1"/>
</dbReference>
<dbReference type="InterPro" id="IPR017441">
    <property type="entry name" value="Protein_kinase_ATP_BS"/>
</dbReference>
<reference evidence="7 8" key="1">
    <citation type="submission" date="2019-03" db="EMBL/GenBank/DDBJ databases">
        <title>Single cell metagenomics reveals metabolic interactions within the superorganism composed of flagellate Streblomastix strix and complex community of Bacteroidetes bacteria on its surface.</title>
        <authorList>
            <person name="Treitli S.C."/>
            <person name="Kolisko M."/>
            <person name="Husnik F."/>
            <person name="Keeling P."/>
            <person name="Hampl V."/>
        </authorList>
    </citation>
    <scope>NUCLEOTIDE SEQUENCE [LARGE SCALE GENOMIC DNA]</scope>
    <source>
        <strain evidence="7">ST1C</strain>
    </source>
</reference>
<keyword evidence="7" id="KW-0418">Kinase</keyword>
<dbReference type="PROSITE" id="PS00108">
    <property type="entry name" value="PROTEIN_KINASE_ST"/>
    <property type="match status" value="1"/>
</dbReference>
<evidence type="ECO:0000256" key="2">
    <source>
        <dbReference type="ARBA" id="ARBA00022741"/>
    </source>
</evidence>